<dbReference type="Gramene" id="KVH99647">
    <property type="protein sequence ID" value="KVH99647"/>
    <property type="gene ID" value="Ccrd_022108"/>
</dbReference>
<keyword evidence="2" id="KW-1185">Reference proteome</keyword>
<dbReference type="Proteomes" id="UP000243975">
    <property type="component" value="Unassembled WGS sequence"/>
</dbReference>
<evidence type="ECO:0000313" key="2">
    <source>
        <dbReference type="Proteomes" id="UP000243975"/>
    </source>
</evidence>
<sequence length="83" mass="9237">MGKMSAGLFKIFKDHRKLHKSQGLKQTMESPSNINGDKNFANQVCVCARVYSSSISPASLLIDEFKFAYILSVLGICSFFEVI</sequence>
<dbReference type="AlphaFoldDB" id="A0A103XZ94"/>
<proteinExistence type="predicted"/>
<organism evidence="1 2">
    <name type="scientific">Cynara cardunculus var. scolymus</name>
    <name type="common">Globe artichoke</name>
    <name type="synonym">Cynara scolymus</name>
    <dbReference type="NCBI Taxonomy" id="59895"/>
    <lineage>
        <taxon>Eukaryota</taxon>
        <taxon>Viridiplantae</taxon>
        <taxon>Streptophyta</taxon>
        <taxon>Embryophyta</taxon>
        <taxon>Tracheophyta</taxon>
        <taxon>Spermatophyta</taxon>
        <taxon>Magnoliopsida</taxon>
        <taxon>eudicotyledons</taxon>
        <taxon>Gunneridae</taxon>
        <taxon>Pentapetalae</taxon>
        <taxon>asterids</taxon>
        <taxon>campanulids</taxon>
        <taxon>Asterales</taxon>
        <taxon>Asteraceae</taxon>
        <taxon>Carduoideae</taxon>
        <taxon>Cardueae</taxon>
        <taxon>Carduinae</taxon>
        <taxon>Cynara</taxon>
    </lineage>
</organism>
<name>A0A103XZ94_CYNCS</name>
<evidence type="ECO:0000313" key="1">
    <source>
        <dbReference type="EMBL" id="KVH99647.1"/>
    </source>
</evidence>
<reference evidence="1 2" key="1">
    <citation type="journal article" date="2016" name="Sci. Rep.">
        <title>The genome sequence of the outbreeding globe artichoke constructed de novo incorporating a phase-aware low-pass sequencing strategy of F1 progeny.</title>
        <authorList>
            <person name="Scaglione D."/>
            <person name="Reyes-Chin-Wo S."/>
            <person name="Acquadro A."/>
            <person name="Froenicke L."/>
            <person name="Portis E."/>
            <person name="Beitel C."/>
            <person name="Tirone M."/>
            <person name="Mauro R."/>
            <person name="Lo Monaco A."/>
            <person name="Mauromicale G."/>
            <person name="Faccioli P."/>
            <person name="Cattivelli L."/>
            <person name="Rieseberg L."/>
            <person name="Michelmore R."/>
            <person name="Lanteri S."/>
        </authorList>
    </citation>
    <scope>NUCLEOTIDE SEQUENCE [LARGE SCALE GENOMIC DNA]</scope>
    <source>
        <strain evidence="1">2C</strain>
    </source>
</reference>
<accession>A0A103XZ94</accession>
<gene>
    <name evidence="1" type="ORF">Ccrd_022108</name>
</gene>
<comment type="caution">
    <text evidence="1">The sequence shown here is derived from an EMBL/GenBank/DDBJ whole genome shotgun (WGS) entry which is preliminary data.</text>
</comment>
<protein>
    <submittedName>
        <fullName evidence="1">Uncharacterized protein</fullName>
    </submittedName>
</protein>
<dbReference type="EMBL" id="LEKV01003425">
    <property type="protein sequence ID" value="KVH99647.1"/>
    <property type="molecule type" value="Genomic_DNA"/>
</dbReference>